<dbReference type="Pfam" id="PF03816">
    <property type="entry name" value="LytR_cpsA_psr"/>
    <property type="match status" value="1"/>
</dbReference>
<evidence type="ECO:0000256" key="2">
    <source>
        <dbReference type="ARBA" id="ARBA00022692"/>
    </source>
</evidence>
<dbReference type="PANTHER" id="PTHR33392">
    <property type="entry name" value="POLYISOPRENYL-TEICHOIC ACID--PEPTIDOGLYCAN TEICHOIC ACID TRANSFERASE TAGU"/>
    <property type="match status" value="1"/>
</dbReference>
<proteinExistence type="inferred from homology"/>
<evidence type="ECO:0000259" key="6">
    <source>
        <dbReference type="Pfam" id="PF03816"/>
    </source>
</evidence>
<keyword evidence="3" id="KW-0735">Signal-anchor</keyword>
<evidence type="ECO:0000256" key="4">
    <source>
        <dbReference type="ARBA" id="ARBA00022989"/>
    </source>
</evidence>
<keyword evidence="5" id="KW-0472">Membrane</keyword>
<keyword evidence="4 5" id="KW-1133">Transmembrane helix</keyword>
<protein>
    <submittedName>
        <fullName evidence="7">Cell envelope-related transcriptional attenuator</fullName>
    </submittedName>
</protein>
<dbReference type="EMBL" id="CVRB01000001">
    <property type="protein sequence ID" value="CRK81088.1"/>
    <property type="molecule type" value="Genomic_DNA"/>
</dbReference>
<dbReference type="Proteomes" id="UP000199087">
    <property type="component" value="Unassembled WGS sequence"/>
</dbReference>
<evidence type="ECO:0000256" key="3">
    <source>
        <dbReference type="ARBA" id="ARBA00022968"/>
    </source>
</evidence>
<dbReference type="InterPro" id="IPR050922">
    <property type="entry name" value="LytR/CpsA/Psr_CW_biosynth"/>
</dbReference>
<dbReference type="Gene3D" id="3.40.630.190">
    <property type="entry name" value="LCP protein"/>
    <property type="match status" value="1"/>
</dbReference>
<accession>A0A0U1NTL7</accession>
<dbReference type="InterPro" id="IPR004474">
    <property type="entry name" value="LytR_CpsA_psr"/>
</dbReference>
<evidence type="ECO:0000256" key="5">
    <source>
        <dbReference type="SAM" id="Phobius"/>
    </source>
</evidence>
<gene>
    <name evidence="7" type="ORF">BN000_00986</name>
</gene>
<dbReference type="STRING" id="1499688.BN000_00986"/>
<evidence type="ECO:0000313" key="8">
    <source>
        <dbReference type="Proteomes" id="UP000199087"/>
    </source>
</evidence>
<organism evidence="7 8">
    <name type="scientific">Neobacillus massiliamazoniensis</name>
    <dbReference type="NCBI Taxonomy" id="1499688"/>
    <lineage>
        <taxon>Bacteria</taxon>
        <taxon>Bacillati</taxon>
        <taxon>Bacillota</taxon>
        <taxon>Bacilli</taxon>
        <taxon>Bacillales</taxon>
        <taxon>Bacillaceae</taxon>
        <taxon>Neobacillus</taxon>
    </lineage>
</organism>
<dbReference type="RefSeq" id="WP_090631617.1">
    <property type="nucleotide sequence ID" value="NZ_CVRB01000001.1"/>
</dbReference>
<name>A0A0U1NTL7_9BACI</name>
<keyword evidence="8" id="KW-1185">Reference proteome</keyword>
<keyword evidence="2 5" id="KW-0812">Transmembrane</keyword>
<dbReference type="OrthoDB" id="27330at2"/>
<dbReference type="NCBIfam" id="TIGR00350">
    <property type="entry name" value="lytR_cpsA_psr"/>
    <property type="match status" value="1"/>
</dbReference>
<dbReference type="PANTHER" id="PTHR33392:SF6">
    <property type="entry name" value="POLYISOPRENYL-TEICHOIC ACID--PEPTIDOGLYCAN TEICHOIC ACID TRANSFERASE TAGU"/>
    <property type="match status" value="1"/>
</dbReference>
<sequence length="323" mass="35727">MRSKKKSKWKVIGYSLLGLFIVIVAAIGFEYYQLQPHTHFKNVPVVAGNADKTKQQSNSKQQSNTNAPEFNILLMGSDARPGETIGHSDTMMLMHVDLGKNQINAVSIPRDTRVHLDGYGYTKLTSAQYILQADKGPKEGIKEAVKVISDFTGVPINYYVETNFEGLQGAVDALGGIEMYVPTDVTINNQVIYPGTHHFDGQMVLALARERHSLANGDYGRQQEQLEALKGIAKAAISPSNITKLPSLVNSLSKYIIDTNMSTSDMASLGLALKDFDANKQLHYEQLPGTDKSMYDDILKANNDEIIIDPDQMKSIIDKNFQN</sequence>
<evidence type="ECO:0000256" key="1">
    <source>
        <dbReference type="ARBA" id="ARBA00006068"/>
    </source>
</evidence>
<evidence type="ECO:0000313" key="7">
    <source>
        <dbReference type="EMBL" id="CRK81088.1"/>
    </source>
</evidence>
<feature type="transmembrane region" description="Helical" evidence="5">
    <location>
        <begin position="12"/>
        <end position="32"/>
    </location>
</feature>
<feature type="domain" description="Cell envelope-related transcriptional attenuator" evidence="6">
    <location>
        <begin position="87"/>
        <end position="235"/>
    </location>
</feature>
<comment type="similarity">
    <text evidence="1">Belongs to the LytR/CpsA/Psr (LCP) family.</text>
</comment>
<reference evidence="8" key="1">
    <citation type="submission" date="2015-05" db="EMBL/GenBank/DDBJ databases">
        <authorList>
            <person name="Urmite Genomes"/>
        </authorList>
    </citation>
    <scope>NUCLEOTIDE SEQUENCE [LARGE SCALE GENOMIC DNA]</scope>
    <source>
        <strain evidence="8">LF1</strain>
    </source>
</reference>
<dbReference type="GO" id="GO:0071555">
    <property type="term" value="P:cell wall organization"/>
    <property type="evidence" value="ECO:0007669"/>
    <property type="project" value="UniProtKB-KW"/>
</dbReference>
<dbReference type="AlphaFoldDB" id="A0A0U1NTL7"/>